<protein>
    <submittedName>
        <fullName evidence="1">DUF862 domain-containing protein</fullName>
    </submittedName>
</protein>
<sequence>MDNEPVVLRPVDIVIQRVGEKLNAPSQLFSSISRVPDFLRKFNEKAYEPKMLAIGPYHHYQDHLSAFEKQKISYLHTLLNRTGSHYSDYVKVMWALEERARNCYGGSISLGKNEFVQMMLVDGCFIVEVIRKFGLPHLRGDDDPIFKQGWMLPHIARDMILLENQLPFFVLSQLFKLSEMPNIRRNESFLETILLFFNGILREKGCRRDVVYHYPITEIKYLLHLIHDIWLPSPAGVEADELHNHTVDRVHGFICSATEIQKAGIQFLKIRDDSLFDSKFENQNLIAYEQCSHDINLKHATHYIKFLKCLINSSKDAELLCCRGIIANSLGDDEVTAALFNNLCDCVVLDERFYCNRPRNRWMAELRQRHENLRAWLRHYYFSTRWAIISSVCGYFLLSTSAKSLSIKAGAVIVVLETCIKMVVVSGCVMQNVCGKILTPKECNFINRN</sequence>
<evidence type="ECO:0000313" key="1">
    <source>
        <dbReference type="EMBL" id="KAH9681101.1"/>
    </source>
</evidence>
<organism evidence="1 2">
    <name type="scientific">Citrus sinensis</name>
    <name type="common">Sweet orange</name>
    <name type="synonym">Citrus aurantium var. sinensis</name>
    <dbReference type="NCBI Taxonomy" id="2711"/>
    <lineage>
        <taxon>Eukaryota</taxon>
        <taxon>Viridiplantae</taxon>
        <taxon>Streptophyta</taxon>
        <taxon>Embryophyta</taxon>
        <taxon>Tracheophyta</taxon>
        <taxon>Spermatophyta</taxon>
        <taxon>Magnoliopsida</taxon>
        <taxon>eudicotyledons</taxon>
        <taxon>Gunneridae</taxon>
        <taxon>Pentapetalae</taxon>
        <taxon>rosids</taxon>
        <taxon>malvids</taxon>
        <taxon>Sapindales</taxon>
        <taxon>Rutaceae</taxon>
        <taxon>Aurantioideae</taxon>
        <taxon>Citrus</taxon>
    </lineage>
</organism>
<dbReference type="Proteomes" id="UP000829398">
    <property type="component" value="Chromosome 9"/>
</dbReference>
<proteinExistence type="predicted"/>
<name>A0ACB8I250_CITSI</name>
<accession>A0ACB8I250</accession>
<comment type="caution">
    <text evidence="1">The sequence shown here is derived from an EMBL/GenBank/DDBJ whole genome shotgun (WGS) entry which is preliminary data.</text>
</comment>
<reference evidence="2" key="1">
    <citation type="journal article" date="2023" name="Hortic. Res.">
        <title>A chromosome-level phased genome enabling allele-level studies in sweet orange: a case study on citrus Huanglongbing tolerance.</title>
        <authorList>
            <person name="Wu B."/>
            <person name="Yu Q."/>
            <person name="Deng Z."/>
            <person name="Duan Y."/>
            <person name="Luo F."/>
            <person name="Gmitter F. Jr."/>
        </authorList>
    </citation>
    <scope>NUCLEOTIDE SEQUENCE [LARGE SCALE GENOMIC DNA]</scope>
    <source>
        <strain evidence="2">cv. Valencia</strain>
    </source>
</reference>
<evidence type="ECO:0000313" key="2">
    <source>
        <dbReference type="Proteomes" id="UP000829398"/>
    </source>
</evidence>
<dbReference type="EMBL" id="CM039178">
    <property type="protein sequence ID" value="KAH9681101.1"/>
    <property type="molecule type" value="Genomic_DNA"/>
</dbReference>
<keyword evidence="2" id="KW-1185">Reference proteome</keyword>
<gene>
    <name evidence="1" type="ORF">KPL71_026828</name>
</gene>